<evidence type="ECO:0000313" key="2">
    <source>
        <dbReference type="EMBL" id="SSA34823.1"/>
    </source>
</evidence>
<dbReference type="EMBL" id="UESZ01000001">
    <property type="protein sequence ID" value="SSA34823.1"/>
    <property type="molecule type" value="Genomic_DNA"/>
</dbReference>
<gene>
    <name evidence="2" type="ORF">SAMN04489750_2153</name>
</gene>
<dbReference type="AlphaFoldDB" id="A0A2Y9C1R9"/>
<reference evidence="3" key="1">
    <citation type="submission" date="2016-10" db="EMBL/GenBank/DDBJ databases">
        <authorList>
            <person name="Varghese N."/>
            <person name="Submissions S."/>
        </authorList>
    </citation>
    <scope>NUCLEOTIDE SEQUENCE [LARGE SCALE GENOMIC DNA]</scope>
    <source>
        <strain evidence="3">DSM 22951</strain>
    </source>
</reference>
<keyword evidence="3" id="KW-1185">Reference proteome</keyword>
<evidence type="ECO:0000256" key="1">
    <source>
        <dbReference type="SAM" id="MobiDB-lite"/>
    </source>
</evidence>
<evidence type="ECO:0000313" key="3">
    <source>
        <dbReference type="Proteomes" id="UP000250028"/>
    </source>
</evidence>
<name>A0A2Y9C1R9_9MICO</name>
<proteinExistence type="predicted"/>
<feature type="region of interest" description="Disordered" evidence="1">
    <location>
        <begin position="1"/>
        <end position="30"/>
    </location>
</feature>
<protein>
    <submittedName>
        <fullName evidence="2">Uncharacterized protein</fullName>
    </submittedName>
</protein>
<sequence length="60" mass="6370">MGIPESTTKSEAEVVGGAQRSRRPDAEVRGVGSKRAVTLFNTWGTPIAGRSAYPTFVCDT</sequence>
<accession>A0A2Y9C1R9</accession>
<organism evidence="2 3">
    <name type="scientific">Branchiibius hedensis</name>
    <dbReference type="NCBI Taxonomy" id="672460"/>
    <lineage>
        <taxon>Bacteria</taxon>
        <taxon>Bacillati</taxon>
        <taxon>Actinomycetota</taxon>
        <taxon>Actinomycetes</taxon>
        <taxon>Micrococcales</taxon>
        <taxon>Dermacoccaceae</taxon>
        <taxon>Branchiibius</taxon>
    </lineage>
</organism>
<dbReference type="Proteomes" id="UP000250028">
    <property type="component" value="Unassembled WGS sequence"/>
</dbReference>